<dbReference type="Pfam" id="PF13521">
    <property type="entry name" value="AAA_28"/>
    <property type="match status" value="1"/>
</dbReference>
<dbReference type="Gene3D" id="3.40.50.300">
    <property type="entry name" value="P-loop containing nucleotide triphosphate hydrolases"/>
    <property type="match status" value="1"/>
</dbReference>
<organism evidence="2 3">
    <name type="scientific">Roseovarius pacificus</name>
    <dbReference type="NCBI Taxonomy" id="337701"/>
    <lineage>
        <taxon>Bacteria</taxon>
        <taxon>Pseudomonadati</taxon>
        <taxon>Pseudomonadota</taxon>
        <taxon>Alphaproteobacteria</taxon>
        <taxon>Rhodobacterales</taxon>
        <taxon>Roseobacteraceae</taxon>
        <taxon>Roseovarius</taxon>
    </lineage>
</organism>
<evidence type="ECO:0000259" key="1">
    <source>
        <dbReference type="Pfam" id="PF13521"/>
    </source>
</evidence>
<dbReference type="STRING" id="337701.SAMN05444398_106198"/>
<dbReference type="InterPro" id="IPR038727">
    <property type="entry name" value="NadR/Ttd14_AAA_dom"/>
</dbReference>
<gene>
    <name evidence="2" type="ORF">SAMN05444398_106198</name>
</gene>
<proteinExistence type="predicted"/>
<protein>
    <submittedName>
        <fullName evidence="2">Predicted ATPase</fullName>
    </submittedName>
</protein>
<feature type="domain" description="NadR/Ttd14 AAA" evidence="1">
    <location>
        <begin position="53"/>
        <end position="216"/>
    </location>
</feature>
<dbReference type="EMBL" id="FRBR01000006">
    <property type="protein sequence ID" value="SHL86849.1"/>
    <property type="molecule type" value="Genomic_DNA"/>
</dbReference>
<accession>A0A1M7E647</accession>
<dbReference type="InterPro" id="IPR027417">
    <property type="entry name" value="P-loop_NTPase"/>
</dbReference>
<evidence type="ECO:0000313" key="3">
    <source>
        <dbReference type="Proteomes" id="UP000183974"/>
    </source>
</evidence>
<keyword evidence="3" id="KW-1185">Reference proteome</keyword>
<dbReference type="Proteomes" id="UP000183974">
    <property type="component" value="Unassembled WGS sequence"/>
</dbReference>
<evidence type="ECO:0000313" key="2">
    <source>
        <dbReference type="EMBL" id="SHL86849.1"/>
    </source>
</evidence>
<name>A0A1M7E647_9RHOB</name>
<dbReference type="AlphaFoldDB" id="A0A1M7E647"/>
<reference evidence="2 3" key="1">
    <citation type="submission" date="2016-11" db="EMBL/GenBank/DDBJ databases">
        <authorList>
            <person name="Jaros S."/>
            <person name="Januszkiewicz K."/>
            <person name="Wedrychowicz H."/>
        </authorList>
    </citation>
    <scope>NUCLEOTIDE SEQUENCE [LARGE SCALE GENOMIC DNA]</scope>
    <source>
        <strain evidence="2 3">DSM 29589</strain>
    </source>
</reference>
<sequence>MLCLTKAFRLFPPTVTVWAGLMIRERRFCFNRKTRPPPYFHRLQGKHMCNHMVVVTGGPGSGKSSLIEALARRGFHTMPEGGRAIIQDQVTIGGTALPWSDRAAFAELMLGWELRSHRKASAMTESVIMDRGIPDVIGYLTLCGLPVPPHVEAAAKHYPYNRHVFLAPYWDAIFTQDAERKQDKQEAEATGRVMAETYTRLGYRVVGLPFAGIEARADFVADHLRTSTTT</sequence>
<dbReference type="SUPFAM" id="SSF52540">
    <property type="entry name" value="P-loop containing nucleoside triphosphate hydrolases"/>
    <property type="match status" value="1"/>
</dbReference>